<feature type="region of interest" description="Disordered" evidence="1">
    <location>
        <begin position="43"/>
        <end position="89"/>
    </location>
</feature>
<accession>A0A699WT63</accession>
<reference evidence="2" key="1">
    <citation type="journal article" date="2019" name="Sci. Rep.">
        <title>Draft genome of Tanacetum cinerariifolium, the natural source of mosquito coil.</title>
        <authorList>
            <person name="Yamashiro T."/>
            <person name="Shiraishi A."/>
            <person name="Satake H."/>
            <person name="Nakayama K."/>
        </authorList>
    </citation>
    <scope>NUCLEOTIDE SEQUENCE</scope>
</reference>
<name>A0A699WT63_TANCI</name>
<sequence>GPHSHLQPPQRLGLRGPGAGKNGHSTQNRPALAALPDGVTSVAADRHGHDRPGTFRAPQRPAFRVPAGQRCPHRGDAPVLARKHRSGSG</sequence>
<organism evidence="2">
    <name type="scientific">Tanacetum cinerariifolium</name>
    <name type="common">Dalmatian daisy</name>
    <name type="synonym">Chrysanthemum cinerariifolium</name>
    <dbReference type="NCBI Taxonomy" id="118510"/>
    <lineage>
        <taxon>Eukaryota</taxon>
        <taxon>Viridiplantae</taxon>
        <taxon>Streptophyta</taxon>
        <taxon>Embryophyta</taxon>
        <taxon>Tracheophyta</taxon>
        <taxon>Spermatophyta</taxon>
        <taxon>Magnoliopsida</taxon>
        <taxon>eudicotyledons</taxon>
        <taxon>Gunneridae</taxon>
        <taxon>Pentapetalae</taxon>
        <taxon>asterids</taxon>
        <taxon>campanulids</taxon>
        <taxon>Asterales</taxon>
        <taxon>Asteraceae</taxon>
        <taxon>Asteroideae</taxon>
        <taxon>Anthemideae</taxon>
        <taxon>Anthemidinae</taxon>
        <taxon>Tanacetum</taxon>
    </lineage>
</organism>
<evidence type="ECO:0000256" key="1">
    <source>
        <dbReference type="SAM" id="MobiDB-lite"/>
    </source>
</evidence>
<gene>
    <name evidence="2" type="ORF">Tci_922901</name>
</gene>
<protein>
    <submittedName>
        <fullName evidence="2">Uncharacterized protein</fullName>
    </submittedName>
</protein>
<feature type="region of interest" description="Disordered" evidence="1">
    <location>
        <begin position="1"/>
        <end position="31"/>
    </location>
</feature>
<comment type="caution">
    <text evidence="2">The sequence shown here is derived from an EMBL/GenBank/DDBJ whole genome shotgun (WGS) entry which is preliminary data.</text>
</comment>
<dbReference type="EMBL" id="BKCJ011763556">
    <property type="protein sequence ID" value="GFD50932.1"/>
    <property type="molecule type" value="Genomic_DNA"/>
</dbReference>
<evidence type="ECO:0000313" key="2">
    <source>
        <dbReference type="EMBL" id="GFD50932.1"/>
    </source>
</evidence>
<feature type="compositionally biased region" description="Basic and acidic residues" evidence="1">
    <location>
        <begin position="44"/>
        <end position="53"/>
    </location>
</feature>
<feature type="non-terminal residue" evidence="2">
    <location>
        <position position="89"/>
    </location>
</feature>
<proteinExistence type="predicted"/>
<dbReference type="AlphaFoldDB" id="A0A699WT63"/>
<feature type="non-terminal residue" evidence="2">
    <location>
        <position position="1"/>
    </location>
</feature>